<sequence>MDDYDDKLNVFASNLAFGPPLQGLDLPWFQHQGLEEAVMLAILSKLDTDLLEGMGEETICVDRRGLIHHARITVKRDIVRLERVESEGSACGCKSIYRGFDLETSYEITMAVEAWRQTQQDLGRLRLQSHGPVSESTINEKSDRWVDVSDDADDSDGPPPRKKARRTGRMARTSGRPPLPKSPAGCVLDTLSARPGICASETSRVETSAQSDDLSEDGDRVTDVVPPRRRGRRRARLASSTCKPSSKKTPVPDEGYVSDDEGVERSGKLRRSLRGVHRRR</sequence>
<proteinExistence type="predicted"/>
<feature type="compositionally biased region" description="Polar residues" evidence="1">
    <location>
        <begin position="200"/>
        <end position="212"/>
    </location>
</feature>
<dbReference type="Proteomes" id="UP001465976">
    <property type="component" value="Unassembled WGS sequence"/>
</dbReference>
<evidence type="ECO:0000256" key="1">
    <source>
        <dbReference type="SAM" id="MobiDB-lite"/>
    </source>
</evidence>
<name>A0ABR3EZC7_9AGAR</name>
<keyword evidence="3" id="KW-1185">Reference proteome</keyword>
<accession>A0ABR3EZC7</accession>
<organism evidence="2 3">
    <name type="scientific">Marasmius crinis-equi</name>
    <dbReference type="NCBI Taxonomy" id="585013"/>
    <lineage>
        <taxon>Eukaryota</taxon>
        <taxon>Fungi</taxon>
        <taxon>Dikarya</taxon>
        <taxon>Basidiomycota</taxon>
        <taxon>Agaricomycotina</taxon>
        <taxon>Agaricomycetes</taxon>
        <taxon>Agaricomycetidae</taxon>
        <taxon>Agaricales</taxon>
        <taxon>Marasmiineae</taxon>
        <taxon>Marasmiaceae</taxon>
        <taxon>Marasmius</taxon>
    </lineage>
</organism>
<feature type="region of interest" description="Disordered" evidence="1">
    <location>
        <begin position="200"/>
        <end position="280"/>
    </location>
</feature>
<feature type="compositionally biased region" description="Low complexity" evidence="1">
    <location>
        <begin position="239"/>
        <end position="249"/>
    </location>
</feature>
<reference evidence="2 3" key="1">
    <citation type="submission" date="2024-02" db="EMBL/GenBank/DDBJ databases">
        <title>A draft genome for the cacao thread blight pathogen Marasmius crinis-equi.</title>
        <authorList>
            <person name="Cohen S.P."/>
            <person name="Baruah I.K."/>
            <person name="Amoako-Attah I."/>
            <person name="Bukari Y."/>
            <person name="Meinhardt L.W."/>
            <person name="Bailey B.A."/>
        </authorList>
    </citation>
    <scope>NUCLEOTIDE SEQUENCE [LARGE SCALE GENOMIC DNA]</scope>
    <source>
        <strain evidence="2 3">GH-76</strain>
    </source>
</reference>
<feature type="compositionally biased region" description="Basic and acidic residues" evidence="1">
    <location>
        <begin position="138"/>
        <end position="147"/>
    </location>
</feature>
<evidence type="ECO:0000313" key="3">
    <source>
        <dbReference type="Proteomes" id="UP001465976"/>
    </source>
</evidence>
<protein>
    <submittedName>
        <fullName evidence="2">Uncharacterized protein</fullName>
    </submittedName>
</protein>
<feature type="region of interest" description="Disordered" evidence="1">
    <location>
        <begin position="126"/>
        <end position="188"/>
    </location>
</feature>
<feature type="compositionally biased region" description="Basic residues" evidence="1">
    <location>
        <begin position="227"/>
        <end position="236"/>
    </location>
</feature>
<dbReference type="EMBL" id="JBAHYK010001374">
    <property type="protein sequence ID" value="KAL0568285.1"/>
    <property type="molecule type" value="Genomic_DNA"/>
</dbReference>
<feature type="compositionally biased region" description="Basic residues" evidence="1">
    <location>
        <begin position="160"/>
        <end position="169"/>
    </location>
</feature>
<gene>
    <name evidence="2" type="ORF">V5O48_013704</name>
</gene>
<evidence type="ECO:0000313" key="2">
    <source>
        <dbReference type="EMBL" id="KAL0568285.1"/>
    </source>
</evidence>
<feature type="compositionally biased region" description="Basic residues" evidence="1">
    <location>
        <begin position="268"/>
        <end position="280"/>
    </location>
</feature>
<comment type="caution">
    <text evidence="2">The sequence shown here is derived from an EMBL/GenBank/DDBJ whole genome shotgun (WGS) entry which is preliminary data.</text>
</comment>